<organism evidence="8 9">
    <name type="scientific">Actinomadura barringtoniae</name>
    <dbReference type="NCBI Taxonomy" id="1427535"/>
    <lineage>
        <taxon>Bacteria</taxon>
        <taxon>Bacillati</taxon>
        <taxon>Actinomycetota</taxon>
        <taxon>Actinomycetes</taxon>
        <taxon>Streptosporangiales</taxon>
        <taxon>Thermomonosporaceae</taxon>
        <taxon>Actinomadura</taxon>
    </lineage>
</organism>
<dbReference type="InterPro" id="IPR029018">
    <property type="entry name" value="Hex-like_dom2"/>
</dbReference>
<dbReference type="EMBL" id="JAGEOJ010000016">
    <property type="protein sequence ID" value="MBO2452415.1"/>
    <property type="molecule type" value="Genomic_DNA"/>
</dbReference>
<keyword evidence="6" id="KW-0732">Signal</keyword>
<dbReference type="Gene3D" id="2.60.120.260">
    <property type="entry name" value="Galactose-binding domain-like"/>
    <property type="match status" value="1"/>
</dbReference>
<comment type="caution">
    <text evidence="8">The sequence shown here is derived from an EMBL/GenBank/DDBJ whole genome shotgun (WGS) entry which is preliminary data.</text>
</comment>
<dbReference type="Pfam" id="PF00754">
    <property type="entry name" value="F5_F8_type_C"/>
    <property type="match status" value="1"/>
</dbReference>
<dbReference type="RefSeq" id="WP_208260424.1">
    <property type="nucleotide sequence ID" value="NZ_JAGEOJ010000016.1"/>
</dbReference>
<evidence type="ECO:0000259" key="7">
    <source>
        <dbReference type="PROSITE" id="PS50022"/>
    </source>
</evidence>
<keyword evidence="2" id="KW-0378">Hydrolase</keyword>
<feature type="active site" description="Proton donor" evidence="4">
    <location>
        <position position="326"/>
    </location>
</feature>
<evidence type="ECO:0000256" key="3">
    <source>
        <dbReference type="ARBA" id="ARBA00023295"/>
    </source>
</evidence>
<dbReference type="GO" id="GO:0004563">
    <property type="term" value="F:beta-N-acetylhexosaminidase activity"/>
    <property type="evidence" value="ECO:0007669"/>
    <property type="project" value="InterPro"/>
</dbReference>
<dbReference type="SUPFAM" id="SSF55545">
    <property type="entry name" value="beta-N-acetylhexosaminidase-like domain"/>
    <property type="match status" value="1"/>
</dbReference>
<keyword evidence="3" id="KW-0326">Glycosidase</keyword>
<reference evidence="8" key="1">
    <citation type="submission" date="2021-03" db="EMBL/GenBank/DDBJ databases">
        <authorList>
            <person name="Kanchanasin P."/>
            <person name="Saeng-In P."/>
            <person name="Phongsopitanun W."/>
            <person name="Yuki M."/>
            <person name="Kudo T."/>
            <person name="Ohkuma M."/>
            <person name="Tanasupawat S."/>
        </authorList>
    </citation>
    <scope>NUCLEOTIDE SEQUENCE</scope>
    <source>
        <strain evidence="8">GKU 128</strain>
    </source>
</reference>
<dbReference type="InterPro" id="IPR035992">
    <property type="entry name" value="Ricin_B-like_lectins"/>
</dbReference>
<dbReference type="InterPro" id="IPR015882">
    <property type="entry name" value="HEX_bac_N"/>
</dbReference>
<gene>
    <name evidence="8" type="ORF">J4573_35365</name>
</gene>
<feature type="region of interest" description="Disordered" evidence="5">
    <location>
        <begin position="524"/>
        <end position="549"/>
    </location>
</feature>
<dbReference type="PANTHER" id="PTHR43678">
    <property type="entry name" value="PUTATIVE (AFU_ORTHOLOGUE AFUA_2G00640)-RELATED"/>
    <property type="match status" value="1"/>
</dbReference>
<dbReference type="SUPFAM" id="SSF51445">
    <property type="entry name" value="(Trans)glycosidases"/>
    <property type="match status" value="1"/>
</dbReference>
<dbReference type="InterPro" id="IPR008979">
    <property type="entry name" value="Galactose-bd-like_sf"/>
</dbReference>
<dbReference type="SUPFAM" id="SSF50370">
    <property type="entry name" value="Ricin B-like lectins"/>
    <property type="match status" value="1"/>
</dbReference>
<evidence type="ECO:0000313" key="9">
    <source>
        <dbReference type="Proteomes" id="UP000669179"/>
    </source>
</evidence>
<dbReference type="PROSITE" id="PS50231">
    <property type="entry name" value="RICIN_B_LECTIN"/>
    <property type="match status" value="1"/>
</dbReference>
<dbReference type="InterPro" id="IPR025705">
    <property type="entry name" value="Beta_hexosaminidase_sua/sub"/>
</dbReference>
<accession>A0A939PGV9</accession>
<dbReference type="PROSITE" id="PS50022">
    <property type="entry name" value="FA58C_3"/>
    <property type="match status" value="1"/>
</dbReference>
<feature type="domain" description="F5/8 type C" evidence="7">
    <location>
        <begin position="517"/>
        <end position="652"/>
    </location>
</feature>
<dbReference type="InterPro" id="IPR000772">
    <property type="entry name" value="Ricin_B_lectin"/>
</dbReference>
<comment type="similarity">
    <text evidence="1">Belongs to the glycosyl hydrolase 20 family.</text>
</comment>
<keyword evidence="9" id="KW-1185">Reference proteome</keyword>
<dbReference type="Gene3D" id="3.30.379.10">
    <property type="entry name" value="Chitobiase/beta-hexosaminidase domain 2-like"/>
    <property type="match status" value="1"/>
</dbReference>
<evidence type="ECO:0000256" key="4">
    <source>
        <dbReference type="PIRSR" id="PIRSR625705-1"/>
    </source>
</evidence>
<evidence type="ECO:0000256" key="2">
    <source>
        <dbReference type="ARBA" id="ARBA00022801"/>
    </source>
</evidence>
<dbReference type="InterPro" id="IPR015883">
    <property type="entry name" value="Glyco_hydro_20_cat"/>
</dbReference>
<dbReference type="PANTHER" id="PTHR43678:SF1">
    <property type="entry name" value="BETA-N-ACETYLHEXOSAMINIDASE"/>
    <property type="match status" value="1"/>
</dbReference>
<protein>
    <submittedName>
        <fullName evidence="8">Family 20 glycosylhydrolase</fullName>
    </submittedName>
</protein>
<dbReference type="SMART" id="SM00458">
    <property type="entry name" value="RICIN"/>
    <property type="match status" value="1"/>
</dbReference>
<dbReference type="InterPro" id="IPR052764">
    <property type="entry name" value="GH20_Enzymes"/>
</dbReference>
<dbReference type="InterPro" id="IPR017853">
    <property type="entry name" value="GH"/>
</dbReference>
<evidence type="ECO:0000256" key="6">
    <source>
        <dbReference type="SAM" id="SignalP"/>
    </source>
</evidence>
<dbReference type="CDD" id="cd00161">
    <property type="entry name" value="beta-trefoil_Ricin-like"/>
    <property type="match status" value="1"/>
</dbReference>
<dbReference type="Gene3D" id="2.80.10.50">
    <property type="match status" value="1"/>
</dbReference>
<proteinExistence type="inferred from homology"/>
<dbReference type="PRINTS" id="PR00738">
    <property type="entry name" value="GLHYDRLASE20"/>
</dbReference>
<dbReference type="AlphaFoldDB" id="A0A939PGV9"/>
<sequence>MRSFLHVLTCVVTAGFVTAVAPATSQAATSASRAATATPRAATATALPSRAVAAAPQTVPALREWTAGSGTYSFTTTSRVVVDPAYAGQLTDEAQTFAGDLSVQSGRTVATAQGTPASGDIYLTLGASVPAAGYAMTVGNAITITGKDDTGAFYGTRTVLQLLHQAATVPAGTARDWPSKPERGLMTDMGRKFFTVDWVKRHIKELAYLKMNTYHFHLSDTFGFRLESSSHPEIVSPDHYSKQDIKDLVALGAKYHVAIIPEIDVPGHMNTILAAHPELKLKNSSGQARDDFIDLSKDASYTLISDLIKEYLPLFPGPYWHLGADEYVSDYGSYPQLLTYARAHYGANATAKDSYYGFINWANGIVRAGGKTMRMWNDGIKSGDGTINPASNIIVEYWYNYGLTPQQLLGRGHTIANDSWDPTYYVLGGAKPNNQWVYETWTPDLFQGDNTIDNAAKNLGSLLHVWCDNPNAETEDQIAGGIKYSLRVLAQQTWGSPKPVSTYAAFTPIVDAVGHAPGWPTTGSPGNLAQGKPVKVSSTETPNFPATAAVDGDATTRWSSAYADPSWIQVDLGSAVPIERVVLRWEAAYGKAYQIQVSPDGTTWTNVYTTTTGDGGVDDLAVKGSGRYIRMYGTQRGTSYGYSLWEFEVYGAAATTATVVTGGKALDDPASSTSPGTQLVTWTVHGGPNQQWRLTPNADGTRTLVNALSGLCLDVNGGSTAPGAAVIQWTCTGNDNQHWTLTTANGLTKIASKSSGLSLTTASTADGAKVTQATDTGSALQRWTLNPV</sequence>
<evidence type="ECO:0000256" key="5">
    <source>
        <dbReference type="SAM" id="MobiDB-lite"/>
    </source>
</evidence>
<dbReference type="GO" id="GO:0005975">
    <property type="term" value="P:carbohydrate metabolic process"/>
    <property type="evidence" value="ECO:0007669"/>
    <property type="project" value="InterPro"/>
</dbReference>
<dbReference type="Pfam" id="PF00728">
    <property type="entry name" value="Glyco_hydro_20"/>
    <property type="match status" value="1"/>
</dbReference>
<dbReference type="InterPro" id="IPR000421">
    <property type="entry name" value="FA58C"/>
</dbReference>
<name>A0A939PGV9_9ACTN</name>
<dbReference type="Pfam" id="PF00652">
    <property type="entry name" value="Ricin_B_lectin"/>
    <property type="match status" value="1"/>
</dbReference>
<evidence type="ECO:0000256" key="1">
    <source>
        <dbReference type="ARBA" id="ARBA00006285"/>
    </source>
</evidence>
<dbReference type="Gene3D" id="3.20.20.80">
    <property type="entry name" value="Glycosidases"/>
    <property type="match status" value="1"/>
</dbReference>
<dbReference type="Proteomes" id="UP000669179">
    <property type="component" value="Unassembled WGS sequence"/>
</dbReference>
<evidence type="ECO:0000313" key="8">
    <source>
        <dbReference type="EMBL" id="MBO2452415.1"/>
    </source>
</evidence>
<feature type="chain" id="PRO_5037505419" evidence="6">
    <location>
        <begin position="28"/>
        <end position="788"/>
    </location>
</feature>
<dbReference type="Pfam" id="PF02838">
    <property type="entry name" value="Glyco_hydro_20b"/>
    <property type="match status" value="1"/>
</dbReference>
<feature type="signal peptide" evidence="6">
    <location>
        <begin position="1"/>
        <end position="27"/>
    </location>
</feature>
<dbReference type="CDD" id="cd06564">
    <property type="entry name" value="GH20_DspB_LnbB-like"/>
    <property type="match status" value="1"/>
</dbReference>
<dbReference type="SUPFAM" id="SSF49785">
    <property type="entry name" value="Galactose-binding domain-like"/>
    <property type="match status" value="1"/>
</dbReference>